<dbReference type="InterPro" id="IPR013154">
    <property type="entry name" value="ADH-like_N"/>
</dbReference>
<dbReference type="AlphaFoldDB" id="A0A143YQ23"/>
<dbReference type="InterPro" id="IPR013149">
    <property type="entry name" value="ADH-like_C"/>
</dbReference>
<dbReference type="EMBL" id="FJNE01000006">
    <property type="protein sequence ID" value="CZQ96263.1"/>
    <property type="molecule type" value="Genomic_DNA"/>
</dbReference>
<dbReference type="InterPro" id="IPR002328">
    <property type="entry name" value="ADH_Zn_CS"/>
</dbReference>
<dbReference type="PANTHER" id="PTHR42940">
    <property type="entry name" value="ALCOHOL DEHYDROGENASE 1-RELATED"/>
    <property type="match status" value="1"/>
</dbReference>
<gene>
    <name evidence="12" type="ORF">Tpal_1980</name>
</gene>
<evidence type="ECO:0000256" key="2">
    <source>
        <dbReference type="ARBA" id="ARBA00008072"/>
    </source>
</evidence>
<keyword evidence="13" id="KW-1185">Reference proteome</keyword>
<dbReference type="SMART" id="SM00829">
    <property type="entry name" value="PKS_ER"/>
    <property type="match status" value="1"/>
</dbReference>
<dbReference type="PANTHER" id="PTHR42940:SF8">
    <property type="entry name" value="VACUOLAR PROTEIN SORTING-ASSOCIATED PROTEIN 11"/>
    <property type="match status" value="1"/>
</dbReference>
<dbReference type="STRING" id="140314.SAMN04488076_10417"/>
<protein>
    <recommendedName>
        <fullName evidence="4">Alcohol dehydrogenase</fullName>
        <ecNumber evidence="3">1.1.1.1</ecNumber>
    </recommendedName>
</protein>
<dbReference type="PROSITE" id="PS00059">
    <property type="entry name" value="ADH_ZINC"/>
    <property type="match status" value="1"/>
</dbReference>
<keyword evidence="5 10" id="KW-0479">Metal-binding</keyword>
<keyword evidence="6 10" id="KW-0862">Zinc</keyword>
<dbReference type="InterPro" id="IPR020843">
    <property type="entry name" value="ER"/>
</dbReference>
<comment type="similarity">
    <text evidence="2 10">Belongs to the zinc-containing alcohol dehydrogenase family.</text>
</comment>
<dbReference type="Pfam" id="PF00107">
    <property type="entry name" value="ADH_zinc_N"/>
    <property type="match status" value="1"/>
</dbReference>
<dbReference type="GO" id="GO:0008270">
    <property type="term" value="F:zinc ion binding"/>
    <property type="evidence" value="ECO:0007669"/>
    <property type="project" value="InterPro"/>
</dbReference>
<name>A0A143YQ23_9LACT</name>
<dbReference type="Gene3D" id="3.90.180.10">
    <property type="entry name" value="Medium-chain alcohol dehydrogenases, catalytic domain"/>
    <property type="match status" value="1"/>
</dbReference>
<evidence type="ECO:0000256" key="8">
    <source>
        <dbReference type="ARBA" id="ARBA00049164"/>
    </source>
</evidence>
<sequence length="317" mass="33323">MRGWLFTKTGVAPKLIEKDDPKVVPGEVVIDVKAAGLCHSDVAALEDPGWMALIPAAPVIFGHECAGVISEVGEGVTEFKVGDRVGVCPMHPVTGEAIGYYRDGGYATKLLVPAVQCVHLPDEVSFVQGAAATDAGMTSYHAMFTKGKAKAGMKVGIIGIGGLGQFAAQMALIEGCEVYAVDKSPEARKLALEIGCKKVYETVPELKADAPELIVDYAGFGATTADALDAVAFKGTVVIVGMGVLQSTVSTYLMITKQLTLKGSNGGTPEDIEGVYDYFKTGKLKPQLAIISFEEVAEGLERLKKGEVKGRLVAVLD</sequence>
<dbReference type="OrthoDB" id="9770238at2"/>
<evidence type="ECO:0000313" key="12">
    <source>
        <dbReference type="EMBL" id="CZQ96263.1"/>
    </source>
</evidence>
<evidence type="ECO:0000256" key="1">
    <source>
        <dbReference type="ARBA" id="ARBA00001947"/>
    </source>
</evidence>
<proteinExistence type="inferred from homology"/>
<dbReference type="RefSeq" id="WP_087033545.1">
    <property type="nucleotide sequence ID" value="NZ_FJNE01000006.1"/>
</dbReference>
<comment type="catalytic activity">
    <reaction evidence="9">
        <text>a primary alcohol + NAD(+) = an aldehyde + NADH + H(+)</text>
        <dbReference type="Rhea" id="RHEA:10736"/>
        <dbReference type="ChEBI" id="CHEBI:15378"/>
        <dbReference type="ChEBI" id="CHEBI:15734"/>
        <dbReference type="ChEBI" id="CHEBI:17478"/>
        <dbReference type="ChEBI" id="CHEBI:57540"/>
        <dbReference type="ChEBI" id="CHEBI:57945"/>
        <dbReference type="EC" id="1.1.1.1"/>
    </reaction>
</comment>
<accession>A0A143YQ23</accession>
<dbReference type="CDD" id="cd08254">
    <property type="entry name" value="hydroxyacyl_CoA_DH"/>
    <property type="match status" value="1"/>
</dbReference>
<evidence type="ECO:0000256" key="5">
    <source>
        <dbReference type="ARBA" id="ARBA00022723"/>
    </source>
</evidence>
<evidence type="ECO:0000313" key="13">
    <source>
        <dbReference type="Proteomes" id="UP000242754"/>
    </source>
</evidence>
<evidence type="ECO:0000256" key="3">
    <source>
        <dbReference type="ARBA" id="ARBA00013190"/>
    </source>
</evidence>
<evidence type="ECO:0000256" key="4">
    <source>
        <dbReference type="ARBA" id="ARBA00016352"/>
    </source>
</evidence>
<dbReference type="InterPro" id="IPR036291">
    <property type="entry name" value="NAD(P)-bd_dom_sf"/>
</dbReference>
<dbReference type="EC" id="1.1.1.1" evidence="3"/>
<evidence type="ECO:0000256" key="6">
    <source>
        <dbReference type="ARBA" id="ARBA00022833"/>
    </source>
</evidence>
<dbReference type="Pfam" id="PF08240">
    <property type="entry name" value="ADH_N"/>
    <property type="match status" value="1"/>
</dbReference>
<keyword evidence="7" id="KW-0560">Oxidoreductase</keyword>
<evidence type="ECO:0000256" key="7">
    <source>
        <dbReference type="ARBA" id="ARBA00023002"/>
    </source>
</evidence>
<comment type="cofactor">
    <cofactor evidence="1 10">
        <name>Zn(2+)</name>
        <dbReference type="ChEBI" id="CHEBI:29105"/>
    </cofactor>
</comment>
<dbReference type="InterPro" id="IPR011032">
    <property type="entry name" value="GroES-like_sf"/>
</dbReference>
<comment type="catalytic activity">
    <reaction evidence="8">
        <text>a secondary alcohol + NAD(+) = a ketone + NADH + H(+)</text>
        <dbReference type="Rhea" id="RHEA:10740"/>
        <dbReference type="ChEBI" id="CHEBI:15378"/>
        <dbReference type="ChEBI" id="CHEBI:17087"/>
        <dbReference type="ChEBI" id="CHEBI:35681"/>
        <dbReference type="ChEBI" id="CHEBI:57540"/>
        <dbReference type="ChEBI" id="CHEBI:57945"/>
        <dbReference type="EC" id="1.1.1.1"/>
    </reaction>
</comment>
<dbReference type="GO" id="GO:0004022">
    <property type="term" value="F:alcohol dehydrogenase (NAD+) activity"/>
    <property type="evidence" value="ECO:0007669"/>
    <property type="project" value="UniProtKB-EC"/>
</dbReference>
<evidence type="ECO:0000256" key="9">
    <source>
        <dbReference type="ARBA" id="ARBA00049243"/>
    </source>
</evidence>
<dbReference type="GO" id="GO:0005737">
    <property type="term" value="C:cytoplasm"/>
    <property type="evidence" value="ECO:0007669"/>
    <property type="project" value="TreeGrafter"/>
</dbReference>
<dbReference type="SUPFAM" id="SSF50129">
    <property type="entry name" value="GroES-like"/>
    <property type="match status" value="1"/>
</dbReference>
<reference evidence="12 13" key="1">
    <citation type="submission" date="2016-02" db="EMBL/GenBank/DDBJ databases">
        <authorList>
            <person name="Wen L."/>
            <person name="He K."/>
            <person name="Yang H."/>
        </authorList>
    </citation>
    <scope>NUCLEOTIDE SEQUENCE [LARGE SCALE GENOMIC DNA]</scope>
    <source>
        <strain evidence="12">Trichococcus palustris</strain>
    </source>
</reference>
<feature type="domain" description="Enoyl reductase (ER)" evidence="11">
    <location>
        <begin position="10"/>
        <end position="314"/>
    </location>
</feature>
<dbReference type="SUPFAM" id="SSF51735">
    <property type="entry name" value="NAD(P)-binding Rossmann-fold domains"/>
    <property type="match status" value="1"/>
</dbReference>
<organism evidence="12 13">
    <name type="scientific">Trichococcus palustris</name>
    <dbReference type="NCBI Taxonomy" id="140314"/>
    <lineage>
        <taxon>Bacteria</taxon>
        <taxon>Bacillati</taxon>
        <taxon>Bacillota</taxon>
        <taxon>Bacilli</taxon>
        <taxon>Lactobacillales</taxon>
        <taxon>Carnobacteriaceae</taxon>
        <taxon>Trichococcus</taxon>
    </lineage>
</organism>
<evidence type="ECO:0000256" key="10">
    <source>
        <dbReference type="RuleBase" id="RU361277"/>
    </source>
</evidence>
<evidence type="ECO:0000259" key="11">
    <source>
        <dbReference type="SMART" id="SM00829"/>
    </source>
</evidence>
<dbReference type="Proteomes" id="UP000242754">
    <property type="component" value="Unassembled WGS sequence"/>
</dbReference>